<keyword evidence="3" id="KW-1185">Reference proteome</keyword>
<comment type="caution">
    <text evidence="2">The sequence shown here is derived from an EMBL/GenBank/DDBJ whole genome shotgun (WGS) entry which is preliminary data.</text>
</comment>
<dbReference type="EMBL" id="SKBN01000308">
    <property type="protein sequence ID" value="TGJ79188.1"/>
    <property type="molecule type" value="Genomic_DNA"/>
</dbReference>
<feature type="compositionally biased region" description="Basic and acidic residues" evidence="1">
    <location>
        <begin position="53"/>
        <end position="62"/>
    </location>
</feature>
<name>A0A4Z0YGV5_9PEZI</name>
<evidence type="ECO:0000313" key="3">
    <source>
        <dbReference type="Proteomes" id="UP000297716"/>
    </source>
</evidence>
<gene>
    <name evidence="2" type="ORF">E0Z10_g9578</name>
</gene>
<accession>A0A4Z0YGV5</accession>
<protein>
    <submittedName>
        <fullName evidence="2">Uncharacterized protein</fullName>
    </submittedName>
</protein>
<proteinExistence type="predicted"/>
<dbReference type="OrthoDB" id="5865767at2759"/>
<reference evidence="2 3" key="1">
    <citation type="submission" date="2019-03" db="EMBL/GenBank/DDBJ databases">
        <title>Draft genome sequence of Xylaria hypoxylon DSM 108379, a ubiquitous saprotrophic-parasitic fungi on hardwood.</title>
        <authorList>
            <person name="Buettner E."/>
            <person name="Leonhardt S."/>
            <person name="Gebauer A.M."/>
            <person name="Liers C."/>
            <person name="Hofrichter M."/>
            <person name="Kellner H."/>
        </authorList>
    </citation>
    <scope>NUCLEOTIDE SEQUENCE [LARGE SCALE GENOMIC DNA]</scope>
    <source>
        <strain evidence="2 3">DSM 108379</strain>
    </source>
</reference>
<feature type="region of interest" description="Disordered" evidence="1">
    <location>
        <begin position="1"/>
        <end position="64"/>
    </location>
</feature>
<sequence length="665" mass="73086">MASSVTYLEAAPSRDDGFPLSQKPAKIQSSQSVVEKTTEIFTDSGYSSQTTTPKEKLHESAKDNPLPGGPLSLLFFKKKKVSIIDKPTGQPTIDCFRAIQPYFEKLLLEEIRTRQMPGTRHKPISTRLAMMGTSESDARPHIVVLCQPEHKRWVQNFVKKEIIVDICRPKDLGAPVFEVIVFGIAPRLRVSKPAIEIVANAKSILPATPMDTLCGIPICFRHSNGQRQNATFGGIIKVVTAGGGIELLGITAGHALRQWNQDADEDSFNVGSPQDIHLATSSLIENGGLLNSEVTQANDIDEEEDSDEELDYLFTSEAPDIMLDSGRKLWDFETPTVLGQLLGISKEECIAGHCYDWALFQPIIYRMNRVPVDPKAQLSICGESPGATGRRPILVLSSWKDCKEGWILPEPGRILLEGDEFIDSFMVTMNDGPGIRDGDSGSWVIDASRFEVYGQLVASDMFGSGYAIPMTDILSDIKSQLGAQAVELPNCIDILHATNMEDKACSAKSSNENSSNNARSGVSILMPLPSEEVFEEERMKLERRVADTLHFDDITSLTNNDSGYSSFMTSEHGIDPVPLKSVLDLAEPAVSGTSDILHKKHDSGYASLDTSPATSPRPPALASERPIDIRIKTSWEEQVPTAITDRSKYDTARKMKNAMSRLFGR</sequence>
<dbReference type="Proteomes" id="UP000297716">
    <property type="component" value="Unassembled WGS sequence"/>
</dbReference>
<feature type="region of interest" description="Disordered" evidence="1">
    <location>
        <begin position="594"/>
        <end position="626"/>
    </location>
</feature>
<evidence type="ECO:0000256" key="1">
    <source>
        <dbReference type="SAM" id="MobiDB-lite"/>
    </source>
</evidence>
<evidence type="ECO:0000313" key="2">
    <source>
        <dbReference type="EMBL" id="TGJ79188.1"/>
    </source>
</evidence>
<feature type="compositionally biased region" description="Polar residues" evidence="1">
    <location>
        <begin position="27"/>
        <end position="52"/>
    </location>
</feature>
<dbReference type="AlphaFoldDB" id="A0A4Z0YGV5"/>
<organism evidence="2 3">
    <name type="scientific">Xylaria hypoxylon</name>
    <dbReference type="NCBI Taxonomy" id="37992"/>
    <lineage>
        <taxon>Eukaryota</taxon>
        <taxon>Fungi</taxon>
        <taxon>Dikarya</taxon>
        <taxon>Ascomycota</taxon>
        <taxon>Pezizomycotina</taxon>
        <taxon>Sordariomycetes</taxon>
        <taxon>Xylariomycetidae</taxon>
        <taxon>Xylariales</taxon>
        <taxon>Xylariaceae</taxon>
        <taxon>Xylaria</taxon>
    </lineage>
</organism>
<dbReference type="STRING" id="37992.A0A4Z0YGV5"/>